<protein>
    <submittedName>
        <fullName evidence="3">Lipid-A-disaccharide synthase-like uncharacterized protein</fullName>
    </submittedName>
</protein>
<dbReference type="Gene3D" id="1.20.1280.290">
    <property type="match status" value="1"/>
</dbReference>
<dbReference type="PIRSF" id="PIRSF028440">
    <property type="entry name" value="UCP_LAB_N"/>
    <property type="match status" value="1"/>
</dbReference>
<reference evidence="3 4" key="1">
    <citation type="submission" date="2018-06" db="EMBL/GenBank/DDBJ databases">
        <title>Genomic Encyclopedia of Type Strains, Phase IV (KMG-IV): sequencing the most valuable type-strain genomes for metagenomic binning, comparative biology and taxonomic classification.</title>
        <authorList>
            <person name="Goeker M."/>
        </authorList>
    </citation>
    <scope>NUCLEOTIDE SEQUENCE [LARGE SCALE GENOMIC DNA]</scope>
    <source>
        <strain evidence="3 4">DSM 26720</strain>
    </source>
</reference>
<feature type="transmembrane region" description="Helical" evidence="1">
    <location>
        <begin position="52"/>
        <end position="73"/>
    </location>
</feature>
<keyword evidence="1" id="KW-0472">Membrane</keyword>
<gene>
    <name evidence="3" type="ORF">C7374_102111</name>
</gene>
<evidence type="ECO:0000256" key="1">
    <source>
        <dbReference type="SAM" id="Phobius"/>
    </source>
</evidence>
<dbReference type="EMBL" id="QLMK01000002">
    <property type="protein sequence ID" value="RAK32115.1"/>
    <property type="molecule type" value="Genomic_DNA"/>
</dbReference>
<dbReference type="Proteomes" id="UP000249453">
    <property type="component" value="Unassembled WGS sequence"/>
</dbReference>
<accession>A0A364JXE4</accession>
<dbReference type="InterPro" id="IPR011499">
    <property type="entry name" value="Lipid_A_biosynth_N"/>
</dbReference>
<comment type="caution">
    <text evidence="3">The sequence shown here is derived from an EMBL/GenBank/DDBJ whole genome shotgun (WGS) entry which is preliminary data.</text>
</comment>
<sequence length="115" mass="13231">MTELFNGLSQWLYEVFVAQWDGWIILGFVAQACFTMRFVVQWVASERAKRSVIPIAFWFFSLFGGVLLLVYAIQRKDPVFIAGQGLGVVVYIRNLWLIANERKQLKAENKPEASL</sequence>
<proteinExistence type="predicted"/>
<feature type="domain" description="Lipid A biosynthesis N-terminal" evidence="2">
    <location>
        <begin position="26"/>
        <end position="97"/>
    </location>
</feature>
<organism evidence="3 4">
    <name type="scientific">Falsochrobactrum ovis</name>
    <dbReference type="NCBI Taxonomy" id="1293442"/>
    <lineage>
        <taxon>Bacteria</taxon>
        <taxon>Pseudomonadati</taxon>
        <taxon>Pseudomonadota</taxon>
        <taxon>Alphaproteobacteria</taxon>
        <taxon>Hyphomicrobiales</taxon>
        <taxon>Brucellaceae</taxon>
        <taxon>Falsochrobactrum</taxon>
    </lineage>
</organism>
<name>A0A364JXE4_9HYPH</name>
<feature type="transmembrane region" description="Helical" evidence="1">
    <location>
        <begin position="20"/>
        <end position="40"/>
    </location>
</feature>
<dbReference type="GO" id="GO:0008915">
    <property type="term" value="F:lipid-A-disaccharide synthase activity"/>
    <property type="evidence" value="ECO:0007669"/>
    <property type="project" value="InterPro"/>
</dbReference>
<dbReference type="OrthoDB" id="9793186at2"/>
<keyword evidence="1" id="KW-1133">Transmembrane helix</keyword>
<dbReference type="GO" id="GO:0009245">
    <property type="term" value="P:lipid A biosynthetic process"/>
    <property type="evidence" value="ECO:0007669"/>
    <property type="project" value="InterPro"/>
</dbReference>
<dbReference type="SMART" id="SM01259">
    <property type="entry name" value="LAB_N"/>
    <property type="match status" value="1"/>
</dbReference>
<evidence type="ECO:0000313" key="3">
    <source>
        <dbReference type="EMBL" id="RAK32115.1"/>
    </source>
</evidence>
<evidence type="ECO:0000313" key="4">
    <source>
        <dbReference type="Proteomes" id="UP000249453"/>
    </source>
</evidence>
<dbReference type="Pfam" id="PF07578">
    <property type="entry name" value="LAB_N"/>
    <property type="match status" value="1"/>
</dbReference>
<dbReference type="AlphaFoldDB" id="A0A364JXE4"/>
<dbReference type="InterPro" id="IPR014546">
    <property type="entry name" value="UCP028440_lipidA_biosyn"/>
</dbReference>
<feature type="transmembrane region" description="Helical" evidence="1">
    <location>
        <begin position="79"/>
        <end position="99"/>
    </location>
</feature>
<evidence type="ECO:0000259" key="2">
    <source>
        <dbReference type="SMART" id="SM01259"/>
    </source>
</evidence>
<keyword evidence="4" id="KW-1185">Reference proteome</keyword>
<keyword evidence="1" id="KW-0812">Transmembrane</keyword>
<dbReference type="RefSeq" id="WP_111574368.1">
    <property type="nucleotide sequence ID" value="NZ_JBHEEY010000003.1"/>
</dbReference>
<dbReference type="GO" id="GO:0016020">
    <property type="term" value="C:membrane"/>
    <property type="evidence" value="ECO:0007669"/>
    <property type="project" value="GOC"/>
</dbReference>